<accession>A0AAD6WPS2</accession>
<comment type="caution">
    <text evidence="2">The sequence shown here is derived from an EMBL/GenBank/DDBJ whole genome shotgun (WGS) entry which is preliminary data.</text>
</comment>
<evidence type="ECO:0000256" key="1">
    <source>
        <dbReference type="SAM" id="MobiDB-lite"/>
    </source>
</evidence>
<gene>
    <name evidence="2" type="ORF">C8F04DRAFT_1272549</name>
</gene>
<dbReference type="AlphaFoldDB" id="A0AAD6WPS2"/>
<feature type="region of interest" description="Disordered" evidence="1">
    <location>
        <begin position="1"/>
        <end position="47"/>
    </location>
</feature>
<evidence type="ECO:0000313" key="2">
    <source>
        <dbReference type="EMBL" id="KAJ7022538.1"/>
    </source>
</evidence>
<dbReference type="EMBL" id="JARJCM010000208">
    <property type="protein sequence ID" value="KAJ7022538.1"/>
    <property type="molecule type" value="Genomic_DNA"/>
</dbReference>
<reference evidence="2" key="1">
    <citation type="submission" date="2023-03" db="EMBL/GenBank/DDBJ databases">
        <title>Massive genome expansion in bonnet fungi (Mycena s.s.) driven by repeated elements and novel gene families across ecological guilds.</title>
        <authorList>
            <consortium name="Lawrence Berkeley National Laboratory"/>
            <person name="Harder C.B."/>
            <person name="Miyauchi S."/>
            <person name="Viragh M."/>
            <person name="Kuo A."/>
            <person name="Thoen E."/>
            <person name="Andreopoulos B."/>
            <person name="Lu D."/>
            <person name="Skrede I."/>
            <person name="Drula E."/>
            <person name="Henrissat B."/>
            <person name="Morin E."/>
            <person name="Kohler A."/>
            <person name="Barry K."/>
            <person name="LaButti K."/>
            <person name="Morin E."/>
            <person name="Salamov A."/>
            <person name="Lipzen A."/>
            <person name="Mereny Z."/>
            <person name="Hegedus B."/>
            <person name="Baldrian P."/>
            <person name="Stursova M."/>
            <person name="Weitz H."/>
            <person name="Taylor A."/>
            <person name="Grigoriev I.V."/>
            <person name="Nagy L.G."/>
            <person name="Martin F."/>
            <person name="Kauserud H."/>
        </authorList>
    </citation>
    <scope>NUCLEOTIDE SEQUENCE</scope>
    <source>
        <strain evidence="2">CBHHK200</strain>
    </source>
</reference>
<evidence type="ECO:0000313" key="3">
    <source>
        <dbReference type="Proteomes" id="UP001218188"/>
    </source>
</evidence>
<name>A0AAD6WPS2_9AGAR</name>
<keyword evidence="3" id="KW-1185">Reference proteome</keyword>
<protein>
    <submittedName>
        <fullName evidence="2">Uncharacterized protein</fullName>
    </submittedName>
</protein>
<dbReference type="Proteomes" id="UP001218188">
    <property type="component" value="Unassembled WGS sequence"/>
</dbReference>
<sequence length="648" mass="69591">MSQNQPNSRIPDPRQYWQSSTGPGYFYRHPDVGTINQDGTFVPPQTAPTSPELLAVYLAQNLSVAPTGSAANPAVPAPTSRGQWSAHIAQIGPSGPSRAGRARGGFQFQPRGGIYLGEQNTHRGSYSRGPSRGGGNRGGQSSRAARQFNPVSFGAQNPRAPGSYAPSALSQVATIYTAPPVSPAAPFVAIPPPDVNVAVRSPRGHPLFPYDNPADAPMEDVVGVVPGAQERANAWHRSETARIEEWGRKLGRGNELPRDPLPADPASVGAWMGALICSSAQAYNLMCWSDAGCTQAWAMVQFIQQSYALRPLAYRPVGVGLILSSQAVSLERYTRATMGSAHLSKRAARRAAAATRAISASGSQVVDTNVNNSGFTISAPVVAEEAAPVVASATEEDIEMGAIAAYLGTSPAGDDAGDFNSRVSVEEADAYWSSMATSLWPKALRNAKGELPTVMNDVPFTNDSRVLFTLRIFGPTTGISLAEFTAKSMSMFSCAGMFDEFCVVSGYPSLSRGPEHYNFETTVLDWSLMASWWCTHGISPGSPAVLAFESYARSHRNQLEGHADPENDQFLTYPNSPLCVKTIPGSHIIRWQRISHGELCASLRSSYPRRPSELVPEDDIMDGVPKEDRVDWSLETDRPNFNFGNLSA</sequence>
<organism evidence="2 3">
    <name type="scientific">Mycena alexandri</name>
    <dbReference type="NCBI Taxonomy" id="1745969"/>
    <lineage>
        <taxon>Eukaryota</taxon>
        <taxon>Fungi</taxon>
        <taxon>Dikarya</taxon>
        <taxon>Basidiomycota</taxon>
        <taxon>Agaricomycotina</taxon>
        <taxon>Agaricomycetes</taxon>
        <taxon>Agaricomycetidae</taxon>
        <taxon>Agaricales</taxon>
        <taxon>Marasmiineae</taxon>
        <taxon>Mycenaceae</taxon>
        <taxon>Mycena</taxon>
    </lineage>
</organism>
<feature type="region of interest" description="Disordered" evidence="1">
    <location>
        <begin position="114"/>
        <end position="143"/>
    </location>
</feature>
<proteinExistence type="predicted"/>